<organism evidence="2 3">
    <name type="scientific">Theobroma cacao</name>
    <name type="common">Cacao</name>
    <name type="synonym">Cocoa</name>
    <dbReference type="NCBI Taxonomy" id="3641"/>
    <lineage>
        <taxon>Eukaryota</taxon>
        <taxon>Viridiplantae</taxon>
        <taxon>Streptophyta</taxon>
        <taxon>Embryophyta</taxon>
        <taxon>Tracheophyta</taxon>
        <taxon>Spermatophyta</taxon>
        <taxon>Magnoliopsida</taxon>
        <taxon>eudicotyledons</taxon>
        <taxon>Gunneridae</taxon>
        <taxon>Pentapetalae</taxon>
        <taxon>rosids</taxon>
        <taxon>malvids</taxon>
        <taxon>Malvales</taxon>
        <taxon>Malvaceae</taxon>
        <taxon>Byttnerioideae</taxon>
        <taxon>Theobroma</taxon>
    </lineage>
</organism>
<gene>
    <name evidence="2" type="ORF">TCM_042874</name>
</gene>
<name>A0A061FLV6_THECC</name>
<dbReference type="EMBL" id="CM001888">
    <property type="protein sequence ID" value="EOY18280.1"/>
    <property type="molecule type" value="Genomic_DNA"/>
</dbReference>
<feature type="compositionally biased region" description="Basic residues" evidence="1">
    <location>
        <begin position="13"/>
        <end position="22"/>
    </location>
</feature>
<evidence type="ECO:0000256" key="1">
    <source>
        <dbReference type="SAM" id="MobiDB-lite"/>
    </source>
</evidence>
<sequence length="102" mass="10833">MMKKREKGTTGRVRTHPARHLSHLPDAKNSRLAEGVKFGVVCRRLGGATAWRFAAGRRSEIWGGLPPVGGVKSGAFAAGRRSEIWVGLPPVGGATAWKFAAG</sequence>
<evidence type="ECO:0000313" key="3">
    <source>
        <dbReference type="Proteomes" id="UP000026915"/>
    </source>
</evidence>
<feature type="region of interest" description="Disordered" evidence="1">
    <location>
        <begin position="1"/>
        <end position="26"/>
    </location>
</feature>
<dbReference type="Gramene" id="EOY18280">
    <property type="protein sequence ID" value="EOY18280"/>
    <property type="gene ID" value="TCM_042874"/>
</dbReference>
<dbReference type="HOGENOM" id="CLU_2282565_0_0_1"/>
<dbReference type="AlphaFoldDB" id="A0A061FLV6"/>
<accession>A0A061FLV6</accession>
<dbReference type="InParanoid" id="A0A061FLV6"/>
<protein>
    <submittedName>
        <fullName evidence="2">Uncharacterized protein</fullName>
    </submittedName>
</protein>
<proteinExistence type="predicted"/>
<evidence type="ECO:0000313" key="2">
    <source>
        <dbReference type="EMBL" id="EOY18280.1"/>
    </source>
</evidence>
<reference evidence="2 3" key="1">
    <citation type="journal article" date="2013" name="Genome Biol.">
        <title>The genome sequence of the most widely cultivated cacao type and its use to identify candidate genes regulating pod color.</title>
        <authorList>
            <person name="Motamayor J.C."/>
            <person name="Mockaitis K."/>
            <person name="Schmutz J."/>
            <person name="Haiminen N."/>
            <person name="Iii D.L."/>
            <person name="Cornejo O."/>
            <person name="Findley S.D."/>
            <person name="Zheng P."/>
            <person name="Utro F."/>
            <person name="Royaert S."/>
            <person name="Saski C."/>
            <person name="Jenkins J."/>
            <person name="Podicheti R."/>
            <person name="Zhao M."/>
            <person name="Scheffler B.E."/>
            <person name="Stack J.C."/>
            <person name="Feltus F.A."/>
            <person name="Mustiga G.M."/>
            <person name="Amores F."/>
            <person name="Phillips W."/>
            <person name="Marelli J.P."/>
            <person name="May G.D."/>
            <person name="Shapiro H."/>
            <person name="Ma J."/>
            <person name="Bustamante C.D."/>
            <person name="Schnell R.J."/>
            <person name="Main D."/>
            <person name="Gilbert D."/>
            <person name="Parida L."/>
            <person name="Kuhn D.N."/>
        </authorList>
    </citation>
    <scope>NUCLEOTIDE SEQUENCE [LARGE SCALE GENOMIC DNA]</scope>
    <source>
        <strain evidence="3">cv. Matina 1-6</strain>
    </source>
</reference>
<dbReference type="Proteomes" id="UP000026915">
    <property type="component" value="Chromosome 10"/>
</dbReference>
<keyword evidence="3" id="KW-1185">Reference proteome</keyword>